<feature type="domain" description="ABC transporter" evidence="4">
    <location>
        <begin position="320"/>
        <end position="531"/>
    </location>
</feature>
<reference evidence="5 6" key="1">
    <citation type="journal article" date="2014" name="Genome Announc.">
        <title>Draft Genome Sequence of Fervidicella metallireducens Strain AeBT, an Iron-Reducing Thermoanaerobe from the Great Artesian Basin.</title>
        <authorList>
            <person name="Patel B.K."/>
        </authorList>
    </citation>
    <scope>NUCLEOTIDE SEQUENCE [LARGE SCALE GENOMIC DNA]</scope>
    <source>
        <strain evidence="5 6">AeB</strain>
    </source>
</reference>
<gene>
    <name evidence="5" type="ORF">Q428_14330</name>
</gene>
<dbReference type="Proteomes" id="UP000019681">
    <property type="component" value="Unassembled WGS sequence"/>
</dbReference>
<dbReference type="GO" id="GO:0016887">
    <property type="term" value="F:ATP hydrolysis activity"/>
    <property type="evidence" value="ECO:0007669"/>
    <property type="project" value="InterPro"/>
</dbReference>
<protein>
    <submittedName>
        <fullName evidence="5">ABC transporter ATP-binding protein</fullName>
    </submittedName>
</protein>
<evidence type="ECO:0000313" key="5">
    <source>
        <dbReference type="EMBL" id="EYE87248.1"/>
    </source>
</evidence>
<name>A0A017RR55_9CLOT</name>
<keyword evidence="6" id="KW-1185">Reference proteome</keyword>
<evidence type="ECO:0000313" key="6">
    <source>
        <dbReference type="Proteomes" id="UP000019681"/>
    </source>
</evidence>
<dbReference type="InterPro" id="IPR027417">
    <property type="entry name" value="P-loop_NTPase"/>
</dbReference>
<keyword evidence="3" id="KW-0175">Coiled coil</keyword>
<evidence type="ECO:0000256" key="3">
    <source>
        <dbReference type="SAM" id="Coils"/>
    </source>
</evidence>
<dbReference type="Gene3D" id="3.40.50.300">
    <property type="entry name" value="P-loop containing nucleotide triphosphate hydrolases"/>
    <property type="match status" value="2"/>
</dbReference>
<dbReference type="STRING" id="1403537.Q428_14330"/>
<comment type="caution">
    <text evidence="5">The sequence shown here is derived from an EMBL/GenBank/DDBJ whole genome shotgun (WGS) entry which is preliminary data.</text>
</comment>
<feature type="domain" description="ABC transporter" evidence="4">
    <location>
        <begin position="6"/>
        <end position="228"/>
    </location>
</feature>
<dbReference type="AlphaFoldDB" id="A0A017RR55"/>
<dbReference type="CDD" id="cd03221">
    <property type="entry name" value="ABCF_EF-3"/>
    <property type="match status" value="2"/>
</dbReference>
<feature type="coiled-coil region" evidence="3">
    <location>
        <begin position="509"/>
        <end position="548"/>
    </location>
</feature>
<evidence type="ECO:0000259" key="4">
    <source>
        <dbReference type="PROSITE" id="PS50893"/>
    </source>
</evidence>
<dbReference type="FunFam" id="3.40.50.300:FF:000011">
    <property type="entry name" value="Putative ABC transporter ATP-binding component"/>
    <property type="match status" value="1"/>
</dbReference>
<keyword evidence="2 5" id="KW-0067">ATP-binding</keyword>
<dbReference type="PANTHER" id="PTHR42855">
    <property type="entry name" value="ABC TRANSPORTER ATP-BINDING SUBUNIT"/>
    <property type="match status" value="1"/>
</dbReference>
<dbReference type="InterPro" id="IPR032781">
    <property type="entry name" value="ABC_tran_Xtn"/>
</dbReference>
<sequence length="588" mass="67998">MVDMTITFNNLVKSFNGRIIFENISGKINDGDRIGIIGINGVGKTTLVKILTGKEEVDEGKISYSHDRLTFGYLTQFAEFSEKTTVYEELFKSGIEDINSSCNVDKYIRRVRKILLDMGFTEKTMNKETCKLSGGEKTKLSICKVILEDPDVLFLDEPTNHLDMESIKCLEEFLNSIKKTIVVISHDREFLDNTVNKIFEMNKNEIREYSGNYSKYKLQKENERKNQQREYDKQEREIRHLKEVINDRKTWYASAHRAAGQNDFLRSKAKKHAKVMKAKERQLERLENNKVKRPSVDILAAFDCINKVKQEDRRLPEYIIKVNNINKSFGNRVLLKNASFNIKIGDKAALMGGNGIGKTTLIKMLLGKECIDSGEVYINPSLKIAYFSQELEELNYSNSILDEMLTTGASVQAARLLLGCLLFRGEDVFKKIEVLSMGEKCRAAFGKLILSGADMLILDEPTNYMDIISREKIEEVIEKYEGTILFVSHDRYFIKRTSNRILEIENSGVSSYEGNYEYYLKQKEELRNQKNKINYVNIRDEIRRLECEIAFISGKLDDSKISYEEREELNNRFLQTAKQINEFKRIIS</sequence>
<dbReference type="PROSITE" id="PS00211">
    <property type="entry name" value="ABC_TRANSPORTER_1"/>
    <property type="match status" value="1"/>
</dbReference>
<dbReference type="PROSITE" id="PS50893">
    <property type="entry name" value="ABC_TRANSPORTER_2"/>
    <property type="match status" value="2"/>
</dbReference>
<dbReference type="PANTHER" id="PTHR42855:SF2">
    <property type="entry name" value="DRUG RESISTANCE ABC TRANSPORTER,ATP-BINDING PROTEIN"/>
    <property type="match status" value="1"/>
</dbReference>
<proteinExistence type="predicted"/>
<dbReference type="SMART" id="SM00382">
    <property type="entry name" value="AAA"/>
    <property type="match status" value="2"/>
</dbReference>
<dbReference type="Pfam" id="PF00005">
    <property type="entry name" value="ABC_tran"/>
    <property type="match status" value="2"/>
</dbReference>
<dbReference type="NCBIfam" id="NF000355">
    <property type="entry name" value="ribo_prot_ABC_F"/>
    <property type="match status" value="1"/>
</dbReference>
<dbReference type="InterPro" id="IPR003593">
    <property type="entry name" value="AAA+_ATPase"/>
</dbReference>
<keyword evidence="1" id="KW-0547">Nucleotide-binding</keyword>
<accession>A0A017RR55</accession>
<dbReference type="SUPFAM" id="SSF52540">
    <property type="entry name" value="P-loop containing nucleoside triphosphate hydrolases"/>
    <property type="match status" value="2"/>
</dbReference>
<dbReference type="InterPro" id="IPR017871">
    <property type="entry name" value="ABC_transporter-like_CS"/>
</dbReference>
<dbReference type="Pfam" id="PF12848">
    <property type="entry name" value="ABC_tran_Xtn"/>
    <property type="match status" value="1"/>
</dbReference>
<evidence type="ECO:0000256" key="1">
    <source>
        <dbReference type="ARBA" id="ARBA00022741"/>
    </source>
</evidence>
<dbReference type="GO" id="GO:0005524">
    <property type="term" value="F:ATP binding"/>
    <property type="evidence" value="ECO:0007669"/>
    <property type="project" value="UniProtKB-KW"/>
</dbReference>
<dbReference type="InterPro" id="IPR003439">
    <property type="entry name" value="ABC_transporter-like_ATP-bd"/>
</dbReference>
<organism evidence="5 6">
    <name type="scientific">Fervidicella metallireducens AeB</name>
    <dbReference type="NCBI Taxonomy" id="1403537"/>
    <lineage>
        <taxon>Bacteria</taxon>
        <taxon>Bacillati</taxon>
        <taxon>Bacillota</taxon>
        <taxon>Clostridia</taxon>
        <taxon>Eubacteriales</taxon>
        <taxon>Clostridiaceae</taxon>
        <taxon>Fervidicella</taxon>
    </lineage>
</organism>
<dbReference type="EMBL" id="AZQP01000083">
    <property type="protein sequence ID" value="EYE87248.1"/>
    <property type="molecule type" value="Genomic_DNA"/>
</dbReference>
<dbReference type="InterPro" id="IPR051309">
    <property type="entry name" value="ABCF_ATPase"/>
</dbReference>
<feature type="coiled-coil region" evidence="3">
    <location>
        <begin position="206"/>
        <end position="244"/>
    </location>
</feature>
<evidence type="ECO:0000256" key="2">
    <source>
        <dbReference type="ARBA" id="ARBA00022840"/>
    </source>
</evidence>